<dbReference type="GO" id="GO:0015074">
    <property type="term" value="P:DNA integration"/>
    <property type="evidence" value="ECO:0007669"/>
    <property type="project" value="UniProtKB-KW"/>
</dbReference>
<dbReference type="CDD" id="cd00569">
    <property type="entry name" value="HTH_Hin_like"/>
    <property type="match status" value="1"/>
</dbReference>
<evidence type="ECO:0000259" key="7">
    <source>
        <dbReference type="PROSITE" id="PS51736"/>
    </source>
</evidence>
<proteinExistence type="inferred from homology"/>
<evidence type="ECO:0000256" key="3">
    <source>
        <dbReference type="ARBA" id="ARBA00023100"/>
    </source>
</evidence>
<name>A0A0P0CAU4_9BACT</name>
<keyword evidence="9" id="KW-1185">Reference proteome</keyword>
<dbReference type="OrthoDB" id="9797501at2"/>
<dbReference type="PROSITE" id="PS00398">
    <property type="entry name" value="RECOMBINASES_2"/>
    <property type="match status" value="1"/>
</dbReference>
<dbReference type="PANTHER" id="PTHR30461:SF2">
    <property type="entry name" value="SERINE RECOMBINASE PINE-RELATED"/>
    <property type="match status" value="1"/>
</dbReference>
<evidence type="ECO:0000313" key="9">
    <source>
        <dbReference type="Proteomes" id="UP000061382"/>
    </source>
</evidence>
<dbReference type="InterPro" id="IPR006120">
    <property type="entry name" value="Resolvase_HTH_dom"/>
</dbReference>
<protein>
    <submittedName>
        <fullName evidence="8">Transposon DNA-invertase</fullName>
    </submittedName>
</protein>
<feature type="active site" description="O-(5'-phospho-DNA)-serine intermediate" evidence="6">
    <location>
        <position position="9"/>
    </location>
</feature>
<dbReference type="AlphaFoldDB" id="A0A0P0CAU4"/>
<dbReference type="Gene3D" id="1.10.10.60">
    <property type="entry name" value="Homeodomain-like"/>
    <property type="match status" value="1"/>
</dbReference>
<dbReference type="InterPro" id="IPR006119">
    <property type="entry name" value="Resolv_N"/>
</dbReference>
<dbReference type="PANTHER" id="PTHR30461">
    <property type="entry name" value="DNA-INVERTASE FROM LAMBDOID PROPHAGE"/>
    <property type="match status" value="1"/>
</dbReference>
<keyword evidence="3" id="KW-0230">DNA invertase</keyword>
<dbReference type="FunFam" id="3.40.50.1390:FF:000001">
    <property type="entry name" value="DNA recombinase"/>
    <property type="match status" value="1"/>
</dbReference>
<dbReference type="InterPro" id="IPR036162">
    <property type="entry name" value="Resolvase-like_N_sf"/>
</dbReference>
<accession>A0A0P0CAU4</accession>
<feature type="domain" description="Resolvase/invertase-type recombinase catalytic" evidence="7">
    <location>
        <begin position="1"/>
        <end position="134"/>
    </location>
</feature>
<keyword evidence="4" id="KW-0238">DNA-binding</keyword>
<dbReference type="GO" id="GO:0000150">
    <property type="term" value="F:DNA strand exchange activity"/>
    <property type="evidence" value="ECO:0007669"/>
    <property type="project" value="UniProtKB-KW"/>
</dbReference>
<dbReference type="Pfam" id="PF00239">
    <property type="entry name" value="Resolvase"/>
    <property type="match status" value="1"/>
</dbReference>
<evidence type="ECO:0000256" key="2">
    <source>
        <dbReference type="ARBA" id="ARBA00022908"/>
    </source>
</evidence>
<dbReference type="InterPro" id="IPR006118">
    <property type="entry name" value="Recombinase_CS"/>
</dbReference>
<dbReference type="Pfam" id="PF02796">
    <property type="entry name" value="HTH_7"/>
    <property type="match status" value="1"/>
</dbReference>
<reference evidence="8 9" key="1">
    <citation type="submission" date="2015-08" db="EMBL/GenBank/DDBJ databases">
        <title>Complete genome sequence of Rufibacter tibetensis strain 1351t, a radiation-resistant bacterium from tibet plateau.</title>
        <authorList>
            <person name="Dai J."/>
        </authorList>
    </citation>
    <scope>NUCLEOTIDE SEQUENCE [LARGE SCALE GENOMIC DNA]</scope>
    <source>
        <strain evidence="8 9">1351</strain>
    </source>
</reference>
<dbReference type="RefSeq" id="WP_062545354.1">
    <property type="nucleotide sequence ID" value="NZ_CP012643.1"/>
</dbReference>
<dbReference type="SUPFAM" id="SSF46689">
    <property type="entry name" value="Homeodomain-like"/>
    <property type="match status" value="1"/>
</dbReference>
<evidence type="ECO:0000256" key="5">
    <source>
        <dbReference type="ARBA" id="ARBA00023172"/>
    </source>
</evidence>
<comment type="similarity">
    <text evidence="1">Belongs to the site-specific recombinase resolvase family.</text>
</comment>
<keyword evidence="2" id="KW-0229">DNA integration</keyword>
<organism evidence="8 9">
    <name type="scientific">Rufibacter tibetensis</name>
    <dbReference type="NCBI Taxonomy" id="512763"/>
    <lineage>
        <taxon>Bacteria</taxon>
        <taxon>Pseudomonadati</taxon>
        <taxon>Bacteroidota</taxon>
        <taxon>Cytophagia</taxon>
        <taxon>Cytophagales</taxon>
        <taxon>Hymenobacteraceae</taxon>
        <taxon>Rufibacter</taxon>
    </lineage>
</organism>
<dbReference type="InterPro" id="IPR009057">
    <property type="entry name" value="Homeodomain-like_sf"/>
</dbReference>
<dbReference type="CDD" id="cd03768">
    <property type="entry name" value="SR_ResInv"/>
    <property type="match status" value="1"/>
</dbReference>
<dbReference type="GO" id="GO:0003677">
    <property type="term" value="F:DNA binding"/>
    <property type="evidence" value="ECO:0007669"/>
    <property type="project" value="UniProtKB-KW"/>
</dbReference>
<evidence type="ECO:0000256" key="1">
    <source>
        <dbReference type="ARBA" id="ARBA00009913"/>
    </source>
</evidence>
<dbReference type="InterPro" id="IPR050639">
    <property type="entry name" value="SSR_resolvase"/>
</dbReference>
<evidence type="ECO:0000313" key="8">
    <source>
        <dbReference type="EMBL" id="ALJ00749.1"/>
    </source>
</evidence>
<dbReference type="PROSITE" id="PS51736">
    <property type="entry name" value="RECOMBINASES_3"/>
    <property type="match status" value="1"/>
</dbReference>
<dbReference type="SUPFAM" id="SSF53041">
    <property type="entry name" value="Resolvase-like"/>
    <property type="match status" value="1"/>
</dbReference>
<evidence type="ECO:0000256" key="4">
    <source>
        <dbReference type="ARBA" id="ARBA00023125"/>
    </source>
</evidence>
<dbReference type="PATRIC" id="fig|512763.3.peg.4250"/>
<keyword evidence="5" id="KW-0233">DNA recombination</keyword>
<dbReference type="Gene3D" id="3.40.50.1390">
    <property type="entry name" value="Resolvase, N-terminal catalytic domain"/>
    <property type="match status" value="1"/>
</dbReference>
<dbReference type="KEGG" id="rti:DC20_19385"/>
<dbReference type="Proteomes" id="UP000061382">
    <property type="component" value="Chromosome"/>
</dbReference>
<dbReference type="SMART" id="SM00857">
    <property type="entry name" value="Resolvase"/>
    <property type="match status" value="1"/>
</dbReference>
<evidence type="ECO:0000256" key="6">
    <source>
        <dbReference type="PIRSR" id="PIRSR606118-50"/>
    </source>
</evidence>
<sequence length="190" mass="21502">MLIGYARISTILQNADLQHDTLSLAGCEKIFTDKISGTVTERPALTKVKEILRRGDTLVVWRLDRLGRSLKDLIDWMNYLESEGIALKSLQESIDTSTATGKLVFHIFASMAEFERNLIKERTMAGLSAARARGRVGGRPKKMNEDKRKLAVRLYNEKHHSIDAICEMMGISKPTLYSYVKSESRNLEIN</sequence>
<dbReference type="EMBL" id="CP012643">
    <property type="protein sequence ID" value="ALJ00749.1"/>
    <property type="molecule type" value="Genomic_DNA"/>
</dbReference>
<gene>
    <name evidence="8" type="ORF">DC20_19385</name>
</gene>